<dbReference type="AlphaFoldDB" id="A0A502DSI8"/>
<dbReference type="PANTHER" id="PTHR30143:SF0">
    <property type="entry name" value="2-KETO-4-PENTENOATE HYDRATASE"/>
    <property type="match status" value="1"/>
</dbReference>
<dbReference type="Gene3D" id="3.90.850.10">
    <property type="entry name" value="Fumarylacetoacetase-like, C-terminal domain"/>
    <property type="match status" value="1"/>
</dbReference>
<dbReference type="InterPro" id="IPR050772">
    <property type="entry name" value="Hydratase-Decarb/MhpD_sf"/>
</dbReference>
<organism evidence="1 2">
    <name type="scientific">Variovorax guangxiensis</name>
    <dbReference type="NCBI Taxonomy" id="1775474"/>
    <lineage>
        <taxon>Bacteria</taxon>
        <taxon>Pseudomonadati</taxon>
        <taxon>Pseudomonadota</taxon>
        <taxon>Betaproteobacteria</taxon>
        <taxon>Burkholderiales</taxon>
        <taxon>Comamonadaceae</taxon>
        <taxon>Variovorax</taxon>
    </lineage>
</organism>
<dbReference type="SUPFAM" id="SSF56529">
    <property type="entry name" value="FAH"/>
    <property type="match status" value="1"/>
</dbReference>
<accession>A0A502DSI8</accession>
<dbReference type="InterPro" id="IPR036663">
    <property type="entry name" value="Fumarylacetoacetase_C_sf"/>
</dbReference>
<dbReference type="EMBL" id="RCZI01000002">
    <property type="protein sequence ID" value="TPG28348.1"/>
    <property type="molecule type" value="Genomic_DNA"/>
</dbReference>
<dbReference type="PANTHER" id="PTHR30143">
    <property type="entry name" value="ACID HYDRATASE"/>
    <property type="match status" value="1"/>
</dbReference>
<comment type="caution">
    <text evidence="1">The sequence shown here is derived from an EMBL/GenBank/DDBJ whole genome shotgun (WGS) entry which is preliminary data.</text>
</comment>
<evidence type="ECO:0000313" key="1">
    <source>
        <dbReference type="EMBL" id="TPG28348.1"/>
    </source>
</evidence>
<evidence type="ECO:0000313" key="2">
    <source>
        <dbReference type="Proteomes" id="UP000319212"/>
    </source>
</evidence>
<protein>
    <submittedName>
        <fullName evidence="1">Hydratase</fullName>
    </submittedName>
</protein>
<reference evidence="1 2" key="1">
    <citation type="journal article" date="2019" name="Environ. Microbiol.">
        <title>Species interactions and distinct microbial communities in high Arctic permafrost affected cryosols are associated with the CH4 and CO2 gas fluxes.</title>
        <authorList>
            <person name="Altshuler I."/>
            <person name="Hamel J."/>
            <person name="Turney S."/>
            <person name="Magnuson E."/>
            <person name="Levesque R."/>
            <person name="Greer C."/>
            <person name="Whyte L.G."/>
        </authorList>
    </citation>
    <scope>NUCLEOTIDE SEQUENCE [LARGE SCALE GENOMIC DNA]</scope>
    <source>
        <strain evidence="1 2">S06.C</strain>
    </source>
</reference>
<gene>
    <name evidence="1" type="ORF">EAH82_05905</name>
</gene>
<dbReference type="OrthoDB" id="9792137at2"/>
<dbReference type="GO" id="GO:0005737">
    <property type="term" value="C:cytoplasm"/>
    <property type="evidence" value="ECO:0007669"/>
    <property type="project" value="TreeGrafter"/>
</dbReference>
<name>A0A502DSI8_9BURK</name>
<dbReference type="GO" id="GO:0008684">
    <property type="term" value="F:2-oxopent-4-enoate hydratase activity"/>
    <property type="evidence" value="ECO:0007669"/>
    <property type="project" value="TreeGrafter"/>
</dbReference>
<dbReference type="RefSeq" id="WP_140839755.1">
    <property type="nucleotide sequence ID" value="NZ_RCZI01000002.1"/>
</dbReference>
<sequence>MTPAMLLCHADSATLWPHESTEQSHHDVPSAYQDALAVRGLRVARGEQPVGFKVGFTNRTIWKRYTVFAPIWGTVWNTTLTRCESEATLELSGISQPRLEPEVAFSMLATPPANASLEELFSCVEWMAPSFEVVQSHCLDWKFNAAQAVADGALHARLLVGKPTPVSRIARSGEDFDKLLAQTHLRLYRGEDLIDEGTGRNVLDGPLHALLHFVHELENCPGAPSLEAGNIVTTGTWTDAWPVRAGETWHYETGTPFASLRVAFR</sequence>
<dbReference type="Proteomes" id="UP000319212">
    <property type="component" value="Unassembled WGS sequence"/>
</dbReference>
<proteinExistence type="predicted"/>